<evidence type="ECO:0000313" key="1">
    <source>
        <dbReference type="EMBL" id="GIX63203.1"/>
    </source>
</evidence>
<dbReference type="GeneID" id="94194684"/>
<reference evidence="1 2" key="1">
    <citation type="submission" date="2021-06" db="EMBL/GenBank/DDBJ databases">
        <title>Genome sequence of Babesia caballi.</title>
        <authorList>
            <person name="Yamagishi J."/>
            <person name="Kidaka T."/>
            <person name="Ochi A."/>
        </authorList>
    </citation>
    <scope>NUCLEOTIDE SEQUENCE [LARGE SCALE GENOMIC DNA]</scope>
    <source>
        <strain evidence="1">USDA-D6B2</strain>
    </source>
</reference>
<dbReference type="RefSeq" id="XP_067715272.1">
    <property type="nucleotide sequence ID" value="XM_067859171.1"/>
</dbReference>
<dbReference type="AlphaFoldDB" id="A0AAV4LTF3"/>
<protein>
    <submittedName>
        <fullName evidence="1">Rho GTPase-activating protein 21 isoform X2</fullName>
    </submittedName>
</protein>
<gene>
    <name evidence="1" type="ORF">BcabD6B2_26380</name>
</gene>
<keyword evidence="2" id="KW-1185">Reference proteome</keyword>
<proteinExistence type="predicted"/>
<name>A0AAV4LTF3_BABCB</name>
<dbReference type="Proteomes" id="UP001497744">
    <property type="component" value="Unassembled WGS sequence"/>
</dbReference>
<dbReference type="EMBL" id="BPLF01000002">
    <property type="protein sequence ID" value="GIX63203.1"/>
    <property type="molecule type" value="Genomic_DNA"/>
</dbReference>
<organism evidence="1 2">
    <name type="scientific">Babesia caballi</name>
    <dbReference type="NCBI Taxonomy" id="5871"/>
    <lineage>
        <taxon>Eukaryota</taxon>
        <taxon>Sar</taxon>
        <taxon>Alveolata</taxon>
        <taxon>Apicomplexa</taxon>
        <taxon>Aconoidasida</taxon>
        <taxon>Piroplasmida</taxon>
        <taxon>Babesiidae</taxon>
        <taxon>Babesia</taxon>
    </lineage>
</organism>
<comment type="caution">
    <text evidence="1">The sequence shown here is derived from an EMBL/GenBank/DDBJ whole genome shotgun (WGS) entry which is preliminary data.</text>
</comment>
<sequence>MNEHSTHNVGNIPLKSNPSPISLKTAIQAGDDHIVKIEIDRSISSTVGPQDVLEALSLSKFDGDTVDVVVRGSALSCKFVESKTRTFTIGENPSRCVDITGNFWGTIFVSPARLAPHTAADENIDWKSVTSYKKFHKVVPFGCDEQTIPSRIQ</sequence>
<evidence type="ECO:0000313" key="2">
    <source>
        <dbReference type="Proteomes" id="UP001497744"/>
    </source>
</evidence>
<accession>A0AAV4LTF3</accession>